<feature type="domain" description="RagB/SusD" evidence="6">
    <location>
        <begin position="333"/>
        <end position="444"/>
    </location>
</feature>
<evidence type="ECO:0000256" key="2">
    <source>
        <dbReference type="ARBA" id="ARBA00006275"/>
    </source>
</evidence>
<dbReference type="SUPFAM" id="SSF48452">
    <property type="entry name" value="TPR-like"/>
    <property type="match status" value="1"/>
</dbReference>
<proteinExistence type="inferred from homology"/>
<keyword evidence="3" id="KW-0732">Signal</keyword>
<keyword evidence="4" id="KW-0472">Membrane</keyword>
<dbReference type="Gene3D" id="1.25.40.390">
    <property type="match status" value="1"/>
</dbReference>
<evidence type="ECO:0000256" key="3">
    <source>
        <dbReference type="ARBA" id="ARBA00022729"/>
    </source>
</evidence>
<evidence type="ECO:0000313" key="9">
    <source>
        <dbReference type="Proteomes" id="UP000830198"/>
    </source>
</evidence>
<comment type="similarity">
    <text evidence="2">Belongs to the SusD family.</text>
</comment>
<dbReference type="InterPro" id="IPR033985">
    <property type="entry name" value="SusD-like_N"/>
</dbReference>
<dbReference type="InterPro" id="IPR012944">
    <property type="entry name" value="SusD_RagB_dom"/>
</dbReference>
<sequence length="451" mass="50900">MINRILFTSAIILLSACTEKLDIKPDQSMVIPQTVADFQAMIDYTDILNAYIPSYGEAGADNYYITDATYNGLVLNSDRNAYIWGKDIFPVKDIAVDWANGYVRINYCNLVLEGLEKLTTGKGTAAYNNVKGAALFFRALSFYTLAEEFSKPYDSATAATDPGIPLRLKSEMEVIYQRASVKATYEQVLSDLAVAAELLPDITTFKTRPSKAVIYGLLARIYLSLGNYQEALKNADLSLSIYHELLDYNTIDPDAGLPFDEFNDDVLFYAKLSGNGLTRMATMIVDSLLYRQYQDNDLRKVLFFRDGAGGIKMFKGTYSGNSFQHFGGIGVDEMYISRAECYARMGDVAHAMEDLNTLLRTRWKTGTYADMTASDPDDALRKILVERRKELLFRGLRWLDLRRLNKDTRFAKTLKRIVNGSVYELPPNDVRYVYPIPADEISYSGIEQNVR</sequence>
<evidence type="ECO:0000256" key="5">
    <source>
        <dbReference type="ARBA" id="ARBA00023237"/>
    </source>
</evidence>
<comment type="subcellular location">
    <subcellularLocation>
        <location evidence="1">Cell outer membrane</location>
    </subcellularLocation>
</comment>
<reference evidence="8 9" key="1">
    <citation type="submission" date="2022-04" db="EMBL/GenBank/DDBJ databases">
        <title>The arsenic-methylating capacity of Chitinophaga filiformis YT5 during chitin decomposition.</title>
        <authorList>
            <person name="Chen G."/>
            <person name="Liang Y."/>
        </authorList>
    </citation>
    <scope>NUCLEOTIDE SEQUENCE [LARGE SCALE GENOMIC DNA]</scope>
    <source>
        <strain evidence="8 9">YT5</strain>
    </source>
</reference>
<evidence type="ECO:0000259" key="7">
    <source>
        <dbReference type="Pfam" id="PF14322"/>
    </source>
</evidence>
<accession>A0ABY4I080</accession>
<keyword evidence="5" id="KW-0998">Cell outer membrane</keyword>
<protein>
    <submittedName>
        <fullName evidence="8">RagB/SusD family nutrient uptake outer membrane protein</fullName>
    </submittedName>
</protein>
<evidence type="ECO:0000256" key="4">
    <source>
        <dbReference type="ARBA" id="ARBA00023136"/>
    </source>
</evidence>
<dbReference type="Pfam" id="PF14322">
    <property type="entry name" value="SusD-like_3"/>
    <property type="match status" value="1"/>
</dbReference>
<name>A0ABY4I080_CHIFI</name>
<gene>
    <name evidence="8" type="ORF">MYF79_27955</name>
</gene>
<keyword evidence="9" id="KW-1185">Reference proteome</keyword>
<evidence type="ECO:0000259" key="6">
    <source>
        <dbReference type="Pfam" id="PF07980"/>
    </source>
</evidence>
<dbReference type="Pfam" id="PF07980">
    <property type="entry name" value="SusD_RagB"/>
    <property type="match status" value="1"/>
</dbReference>
<organism evidence="8 9">
    <name type="scientific">Chitinophaga filiformis</name>
    <name type="common">Myxococcus filiformis</name>
    <name type="synonym">Flexibacter filiformis</name>
    <dbReference type="NCBI Taxonomy" id="104663"/>
    <lineage>
        <taxon>Bacteria</taxon>
        <taxon>Pseudomonadati</taxon>
        <taxon>Bacteroidota</taxon>
        <taxon>Chitinophagia</taxon>
        <taxon>Chitinophagales</taxon>
        <taxon>Chitinophagaceae</taxon>
        <taxon>Chitinophaga</taxon>
    </lineage>
</organism>
<dbReference type="Proteomes" id="UP000830198">
    <property type="component" value="Chromosome"/>
</dbReference>
<feature type="domain" description="SusD-like N-terminal" evidence="7">
    <location>
        <begin position="21"/>
        <end position="223"/>
    </location>
</feature>
<dbReference type="InterPro" id="IPR011990">
    <property type="entry name" value="TPR-like_helical_dom_sf"/>
</dbReference>
<dbReference type="EMBL" id="CP095855">
    <property type="protein sequence ID" value="UPK68799.1"/>
    <property type="molecule type" value="Genomic_DNA"/>
</dbReference>
<evidence type="ECO:0000256" key="1">
    <source>
        <dbReference type="ARBA" id="ARBA00004442"/>
    </source>
</evidence>
<dbReference type="RefSeq" id="WP_247811166.1">
    <property type="nucleotide sequence ID" value="NZ_CP095855.1"/>
</dbReference>
<dbReference type="PROSITE" id="PS51257">
    <property type="entry name" value="PROKAR_LIPOPROTEIN"/>
    <property type="match status" value="1"/>
</dbReference>
<evidence type="ECO:0000313" key="8">
    <source>
        <dbReference type="EMBL" id="UPK68799.1"/>
    </source>
</evidence>